<evidence type="ECO:0000313" key="3">
    <source>
        <dbReference type="EMBL" id="MDA2803731.1"/>
    </source>
</evidence>
<evidence type="ECO:0000259" key="2">
    <source>
        <dbReference type="Pfam" id="PF19803"/>
    </source>
</evidence>
<gene>
    <name evidence="3" type="ORF">O4U47_04345</name>
</gene>
<reference evidence="3" key="1">
    <citation type="submission" date="2023-01" db="EMBL/GenBank/DDBJ databases">
        <title>Draft genome sequence of Nocardiopsis sp. LSu2-4 isolated from halophytes.</title>
        <authorList>
            <person name="Duangmal K."/>
            <person name="Chantavorakit T."/>
        </authorList>
    </citation>
    <scope>NUCLEOTIDE SEQUENCE</scope>
    <source>
        <strain evidence="3">LSu2-4</strain>
    </source>
</reference>
<feature type="transmembrane region" description="Helical" evidence="1">
    <location>
        <begin position="82"/>
        <end position="104"/>
    </location>
</feature>
<dbReference type="EMBL" id="JAQFWP010000005">
    <property type="protein sequence ID" value="MDA2803731.1"/>
    <property type="molecule type" value="Genomic_DNA"/>
</dbReference>
<feature type="transmembrane region" description="Helical" evidence="1">
    <location>
        <begin position="33"/>
        <end position="62"/>
    </location>
</feature>
<evidence type="ECO:0000256" key="1">
    <source>
        <dbReference type="SAM" id="Phobius"/>
    </source>
</evidence>
<dbReference type="Pfam" id="PF19803">
    <property type="entry name" value="DUF6286"/>
    <property type="match status" value="1"/>
</dbReference>
<evidence type="ECO:0000313" key="4">
    <source>
        <dbReference type="Proteomes" id="UP001165685"/>
    </source>
</evidence>
<keyword evidence="1" id="KW-0812">Transmembrane</keyword>
<keyword evidence="1" id="KW-1133">Transmembrane helix</keyword>
<accession>A0ABT4TGM1</accession>
<dbReference type="Proteomes" id="UP001165685">
    <property type="component" value="Unassembled WGS sequence"/>
</dbReference>
<protein>
    <submittedName>
        <fullName evidence="3">DUF6286 domain-containing protein</fullName>
    </submittedName>
</protein>
<sequence length="201" mass="21159">MTTVEQVAGAPGTAVVRRARRTARRAFRPRRSWPAFIAAVLVLAAAVLAGAAAAAAIAGVPLRVPVVGDALEQAAGMRWRDTAVLVAAGGAALLGLVLLVAALLPGRARWTALRTDDPDLVVGLSRPALRRAVAAAARGVSGVRAAHATVRRRAVRVRVETELRERPALRGDVEEAVGERLDELAPLRRPKVRVRVRAAKA</sequence>
<organism evidence="3 4">
    <name type="scientific">Nocardiopsis suaedae</name>
    <dbReference type="NCBI Taxonomy" id="3018444"/>
    <lineage>
        <taxon>Bacteria</taxon>
        <taxon>Bacillati</taxon>
        <taxon>Actinomycetota</taxon>
        <taxon>Actinomycetes</taxon>
        <taxon>Streptosporangiales</taxon>
        <taxon>Nocardiopsidaceae</taxon>
        <taxon>Nocardiopsis</taxon>
    </lineage>
</organism>
<keyword evidence="1" id="KW-0472">Membrane</keyword>
<dbReference type="RefSeq" id="WP_270676212.1">
    <property type="nucleotide sequence ID" value="NZ_JAQFWP010000005.1"/>
</dbReference>
<dbReference type="InterPro" id="IPR046253">
    <property type="entry name" value="DUF6286"/>
</dbReference>
<keyword evidence="4" id="KW-1185">Reference proteome</keyword>
<proteinExistence type="predicted"/>
<comment type="caution">
    <text evidence="3">The sequence shown here is derived from an EMBL/GenBank/DDBJ whole genome shotgun (WGS) entry which is preliminary data.</text>
</comment>
<name>A0ABT4TGM1_9ACTN</name>
<feature type="domain" description="DUF6286" evidence="2">
    <location>
        <begin position="93"/>
        <end position="197"/>
    </location>
</feature>